<organism evidence="1 2">
    <name type="scientific">Meloidogyne enterolobii</name>
    <name type="common">Root-knot nematode worm</name>
    <name type="synonym">Meloidogyne mayaguensis</name>
    <dbReference type="NCBI Taxonomy" id="390850"/>
    <lineage>
        <taxon>Eukaryota</taxon>
        <taxon>Metazoa</taxon>
        <taxon>Ecdysozoa</taxon>
        <taxon>Nematoda</taxon>
        <taxon>Chromadorea</taxon>
        <taxon>Rhabditida</taxon>
        <taxon>Tylenchina</taxon>
        <taxon>Tylenchomorpha</taxon>
        <taxon>Tylenchoidea</taxon>
        <taxon>Meloidogynidae</taxon>
        <taxon>Meloidogyninae</taxon>
        <taxon>Meloidogyne</taxon>
    </lineage>
</organism>
<dbReference type="Proteomes" id="UP001497535">
    <property type="component" value="Unassembled WGS sequence"/>
</dbReference>
<comment type="caution">
    <text evidence="1">The sequence shown here is derived from an EMBL/GenBank/DDBJ whole genome shotgun (WGS) entry which is preliminary data.</text>
</comment>
<protein>
    <submittedName>
        <fullName evidence="1">Uncharacterized protein</fullName>
    </submittedName>
</protein>
<gene>
    <name evidence="1" type="ORF">MENTE1834_LOCUS31435</name>
</gene>
<accession>A0ACB0ZYI6</accession>
<evidence type="ECO:0000313" key="1">
    <source>
        <dbReference type="EMBL" id="CAK5084054.1"/>
    </source>
</evidence>
<reference evidence="1" key="1">
    <citation type="submission" date="2023-11" db="EMBL/GenBank/DDBJ databases">
        <authorList>
            <person name="Poullet M."/>
        </authorList>
    </citation>
    <scope>NUCLEOTIDE SEQUENCE</scope>
    <source>
        <strain evidence="1">E1834</strain>
    </source>
</reference>
<dbReference type="EMBL" id="CAVMJV010000052">
    <property type="protein sequence ID" value="CAK5084054.1"/>
    <property type="molecule type" value="Genomic_DNA"/>
</dbReference>
<proteinExistence type="predicted"/>
<evidence type="ECO:0000313" key="2">
    <source>
        <dbReference type="Proteomes" id="UP001497535"/>
    </source>
</evidence>
<name>A0ACB0ZYI6_MELEN</name>
<sequence length="882" mass="98957">MAAEIINKETEKPHNNLVDSTMTNSSNSIKSQTKPPFELKQPLAVWPIKLSLIIFGIQFLERFSFYFLKSTLSNHLIDNLGMNILTANTSQKLIIQVTFFAAIVGGIMCDIKYGRYGTLAWFFPIYFVGQVLITFSPIIPLPGFFHPYFDFFALFLLSYGCGCIKAVLAAYGADQFKPPNVTQIGCFFALFYSLEQFSIIFGIYLLPIIKFFSQIPTDKPLLNVLSLATFLLLISIVILFGTSNYFYKFIPQNKNQNIFIKSFKIIKQSLINKYRRKPLITSTKQPTPKYLLEYFLIDHNCQRDRECDFGRKNICEQTKFIGELQTVIQISFVLLPLSLFWALRTKLISINISQIQNIDTKLPFIGQLPDQICCLLQPIFVILLLPLFYMFIFKSPSISQCLSLNTYLRRIFIGIFLCSVACFCSANIQKLLLSNNNSLIKSTEDFTLIKLFNLFPSKCSFSISKINSKENFVIIEANNSNIFSLKSEDLTAGYVDLLFRFNGSSCSSHRKNLLRIWLNSATNNQFNIALVGPQGIFFTSLNIKNTKTNGPSNYLGFLNLLPCNSLSPSLSSLPSECSNSTNDILTQALTPLKQSLSICDDSNNCPINWDLNEILSSTFFVFPPNGDNVGKGRGSVYPIKAIPTGKYQFSDLIPQTIISTTTNSSINPLPLNTNLSSNNPLISLLPQNSAINVDGTGSILLAVLSLDGSPLAGQNDSTTSSSLPNPIFTFLLLSGPPQLGILWLFPQNLLIAASEVLISVTGLEFCYMKSPTSFKATMLGYWYLIMYVGFSFVPIISKLQPFTDPFFQLLFCSFSLFNVALIFALIAYFYYNYRDNSINGGFVENNQKQLLTEEIGGKFTEKLSGTLRASMARLPTKKVIRL</sequence>
<keyword evidence="2" id="KW-1185">Reference proteome</keyword>